<gene>
    <name evidence="1" type="ORF">Tci_920158</name>
</gene>
<dbReference type="AlphaFoldDB" id="A0A699WMX6"/>
<proteinExistence type="predicted"/>
<accession>A0A699WMX6</accession>
<sequence length="65" mass="7136">DHSSKVLSMQEDDTEVQEAVEVVVAASTPILAAKPKSLKIVVAPAVLTRRRKGVVIRDPEEESRR</sequence>
<organism evidence="1">
    <name type="scientific">Tanacetum cinerariifolium</name>
    <name type="common">Dalmatian daisy</name>
    <name type="synonym">Chrysanthemum cinerariifolium</name>
    <dbReference type="NCBI Taxonomy" id="118510"/>
    <lineage>
        <taxon>Eukaryota</taxon>
        <taxon>Viridiplantae</taxon>
        <taxon>Streptophyta</taxon>
        <taxon>Embryophyta</taxon>
        <taxon>Tracheophyta</taxon>
        <taxon>Spermatophyta</taxon>
        <taxon>Magnoliopsida</taxon>
        <taxon>eudicotyledons</taxon>
        <taxon>Gunneridae</taxon>
        <taxon>Pentapetalae</taxon>
        <taxon>asterids</taxon>
        <taxon>campanulids</taxon>
        <taxon>Asterales</taxon>
        <taxon>Asteraceae</taxon>
        <taxon>Asteroideae</taxon>
        <taxon>Anthemideae</taxon>
        <taxon>Anthemidinae</taxon>
        <taxon>Tanacetum</taxon>
    </lineage>
</organism>
<comment type="caution">
    <text evidence="1">The sequence shown here is derived from an EMBL/GenBank/DDBJ whole genome shotgun (WGS) entry which is preliminary data.</text>
</comment>
<reference evidence="1" key="1">
    <citation type="journal article" date="2019" name="Sci. Rep.">
        <title>Draft genome of Tanacetum cinerariifolium, the natural source of mosquito coil.</title>
        <authorList>
            <person name="Yamashiro T."/>
            <person name="Shiraishi A."/>
            <person name="Satake H."/>
            <person name="Nakayama K."/>
        </authorList>
    </citation>
    <scope>NUCLEOTIDE SEQUENCE</scope>
</reference>
<name>A0A699WMX6_TANCI</name>
<protein>
    <submittedName>
        <fullName evidence="1">Uncharacterized protein</fullName>
    </submittedName>
</protein>
<evidence type="ECO:0000313" key="1">
    <source>
        <dbReference type="EMBL" id="GFD48189.1"/>
    </source>
</evidence>
<dbReference type="EMBL" id="BKCJ011717166">
    <property type="protein sequence ID" value="GFD48189.1"/>
    <property type="molecule type" value="Genomic_DNA"/>
</dbReference>
<feature type="non-terminal residue" evidence="1">
    <location>
        <position position="1"/>
    </location>
</feature>